<dbReference type="InterPro" id="IPR025558">
    <property type="entry name" value="DUF4283"/>
</dbReference>
<feature type="domain" description="DUF4283" evidence="2">
    <location>
        <begin position="618"/>
        <end position="695"/>
    </location>
</feature>
<dbReference type="Proteomes" id="UP001289374">
    <property type="component" value="Unassembled WGS sequence"/>
</dbReference>
<feature type="region of interest" description="Disordered" evidence="1">
    <location>
        <begin position="874"/>
        <end position="894"/>
    </location>
</feature>
<dbReference type="EMBL" id="JACGWL010000521">
    <property type="protein sequence ID" value="KAK4383780.1"/>
    <property type="molecule type" value="Genomic_DNA"/>
</dbReference>
<reference evidence="3" key="1">
    <citation type="submission" date="2020-06" db="EMBL/GenBank/DDBJ databases">
        <authorList>
            <person name="Li T."/>
            <person name="Hu X."/>
            <person name="Zhang T."/>
            <person name="Song X."/>
            <person name="Zhang H."/>
            <person name="Dai N."/>
            <person name="Sheng W."/>
            <person name="Hou X."/>
            <person name="Wei L."/>
        </authorList>
    </citation>
    <scope>NUCLEOTIDE SEQUENCE</scope>
    <source>
        <strain evidence="3">K16</strain>
        <tissue evidence="3">Leaf</tissue>
    </source>
</reference>
<evidence type="ECO:0000256" key="1">
    <source>
        <dbReference type="SAM" id="MobiDB-lite"/>
    </source>
</evidence>
<feature type="compositionally biased region" description="Polar residues" evidence="1">
    <location>
        <begin position="21"/>
        <end position="31"/>
    </location>
</feature>
<dbReference type="InterPro" id="IPR040256">
    <property type="entry name" value="At4g02000-like"/>
</dbReference>
<keyword evidence="4" id="KW-1185">Reference proteome</keyword>
<dbReference type="PANTHER" id="PTHR31286">
    <property type="entry name" value="GLYCINE-RICH CELL WALL STRUCTURAL PROTEIN 1.8-LIKE"/>
    <property type="match status" value="1"/>
</dbReference>
<accession>A0AAE1T953</accession>
<dbReference type="PANTHER" id="PTHR31286:SF165">
    <property type="entry name" value="DUF4283 DOMAIN-CONTAINING PROTEIN"/>
    <property type="match status" value="1"/>
</dbReference>
<dbReference type="Pfam" id="PF14111">
    <property type="entry name" value="DUF4283"/>
    <property type="match status" value="1"/>
</dbReference>
<evidence type="ECO:0000259" key="2">
    <source>
        <dbReference type="Pfam" id="PF14111"/>
    </source>
</evidence>
<comment type="caution">
    <text evidence="3">The sequence shown here is derived from an EMBL/GenBank/DDBJ whole genome shotgun (WGS) entry which is preliminary data.</text>
</comment>
<organism evidence="3 4">
    <name type="scientific">Sesamum angolense</name>
    <dbReference type="NCBI Taxonomy" id="2727404"/>
    <lineage>
        <taxon>Eukaryota</taxon>
        <taxon>Viridiplantae</taxon>
        <taxon>Streptophyta</taxon>
        <taxon>Embryophyta</taxon>
        <taxon>Tracheophyta</taxon>
        <taxon>Spermatophyta</taxon>
        <taxon>Magnoliopsida</taxon>
        <taxon>eudicotyledons</taxon>
        <taxon>Gunneridae</taxon>
        <taxon>Pentapetalae</taxon>
        <taxon>asterids</taxon>
        <taxon>lamiids</taxon>
        <taxon>Lamiales</taxon>
        <taxon>Pedaliaceae</taxon>
        <taxon>Sesamum</taxon>
    </lineage>
</organism>
<evidence type="ECO:0000313" key="4">
    <source>
        <dbReference type="Proteomes" id="UP001289374"/>
    </source>
</evidence>
<proteinExistence type="predicted"/>
<dbReference type="AlphaFoldDB" id="A0AAE1T953"/>
<sequence>MVDEGEDGELEDGGHGAVSAAPTTFPTTEGDSTMVDEREDGELEDGGHGTVSAAPAMVPTTEGDSTMEKPKAEFNIKEFFELASRVIDDGDTESMEVLKNLKKKWMEKLGGEFASAGHGGLRHVQSRQLTPFPAPTSRPAHRFPQWPTAEQAALILNSAAPPSCSAEPQKMMTPWAPHRLLAAASTVAPSKVEKSLRSLASLSTPTPLTATTMDTEDGLLSPWLNQDPLTTPSSPRAAPPFANVWASSPSVFGSAESERSTAIAHFSLPPWARVAPPQQHAAPIPLPAPPVRPQPPTAAFATTSAPAKPLPELFIGNVHVHPHSAFKIEDDKIAAAFHKSSRKALNFIPPSVQNGEVIVHPSIDIIRARSQRWNTTGVGYFLGKKPYFHHLNEFVRSIWPAVRDVKATLNGFFFFQFETIAAMEEVIEGEGLSTVASGIGRPLYPDAITRACTRLDFARVCIMLNVSSKLPKHAVARAPFVARVSTASTASPSELAIHQCMSASSNVAPPPTMRLELPTASLEMGSSFAARVLTPTASAIYQCMSAFCSAAVMDGSSSSPQRPVFAATAAAIGGDGLSGLATSPVKAADPASIIFVVIQNGEVVVRSSIDLIRNGSTRWKTTAVGYFLGKGPYFQHLNTYVRSIWPAIPEVTATVTGFYFFQLKTEAAMEEVIEGGPWLFQCQPIVLEKWEPGMALRKLKHTQVPVWIKLRYLPVELWTTDGLSTVASEIGKPLYLDAITRACTRLDFARVCVMLDISSKLPRHVIIMIPLENGGESACKVDVEYEWLPSKCTSCHSLGHVTSACVLHKPPKPAIAVYVQKSKHVAPSALISIVEPTPEPLEDATIMESDVVMKDKGKQIVLFNTFDLLQSTNDDAECSSRGPNESSPLGVDPC</sequence>
<name>A0AAE1T953_9LAMI</name>
<feature type="compositionally biased region" description="Acidic residues" evidence="1">
    <location>
        <begin position="1"/>
        <end position="11"/>
    </location>
</feature>
<evidence type="ECO:0000313" key="3">
    <source>
        <dbReference type="EMBL" id="KAK4383780.1"/>
    </source>
</evidence>
<gene>
    <name evidence="3" type="ORF">Sango_2743400</name>
</gene>
<protein>
    <recommendedName>
        <fullName evidence="2">DUF4283 domain-containing protein</fullName>
    </recommendedName>
</protein>
<reference evidence="3" key="2">
    <citation type="journal article" date="2024" name="Plant">
        <title>Genomic evolution and insights into agronomic trait innovations of Sesamum species.</title>
        <authorList>
            <person name="Miao H."/>
            <person name="Wang L."/>
            <person name="Qu L."/>
            <person name="Liu H."/>
            <person name="Sun Y."/>
            <person name="Le M."/>
            <person name="Wang Q."/>
            <person name="Wei S."/>
            <person name="Zheng Y."/>
            <person name="Lin W."/>
            <person name="Duan Y."/>
            <person name="Cao H."/>
            <person name="Xiong S."/>
            <person name="Wang X."/>
            <person name="Wei L."/>
            <person name="Li C."/>
            <person name="Ma Q."/>
            <person name="Ju M."/>
            <person name="Zhao R."/>
            <person name="Li G."/>
            <person name="Mu C."/>
            <person name="Tian Q."/>
            <person name="Mei H."/>
            <person name="Zhang T."/>
            <person name="Gao T."/>
            <person name="Zhang H."/>
        </authorList>
    </citation>
    <scope>NUCLEOTIDE SEQUENCE</scope>
    <source>
        <strain evidence="3">K16</strain>
    </source>
</reference>
<feature type="region of interest" description="Disordered" evidence="1">
    <location>
        <begin position="1"/>
        <end position="69"/>
    </location>
</feature>